<organism evidence="1">
    <name type="scientific">bioreactor metagenome</name>
    <dbReference type="NCBI Taxonomy" id="1076179"/>
    <lineage>
        <taxon>unclassified sequences</taxon>
        <taxon>metagenomes</taxon>
        <taxon>ecological metagenomes</taxon>
    </lineage>
</organism>
<sequence length="96" mass="10229">MGIFHVVTAVETDPSLLIPLGGNPGDIVGTQDVHSLLAYRKLGIGVEPHQQHLHEGVLDRLVVDVEEEHILGYDDADSAEAMLGNRCLGLCVGHPG</sequence>
<accession>A0A645EKN7</accession>
<name>A0A645EKN7_9ZZZZ</name>
<dbReference type="AlphaFoldDB" id="A0A645EKN7"/>
<gene>
    <name evidence="1" type="ORF">SDC9_149044</name>
</gene>
<dbReference type="EMBL" id="VSSQ01047813">
    <property type="protein sequence ID" value="MPN01832.1"/>
    <property type="molecule type" value="Genomic_DNA"/>
</dbReference>
<comment type="caution">
    <text evidence="1">The sequence shown here is derived from an EMBL/GenBank/DDBJ whole genome shotgun (WGS) entry which is preliminary data.</text>
</comment>
<proteinExistence type="predicted"/>
<reference evidence="1" key="1">
    <citation type="submission" date="2019-08" db="EMBL/GenBank/DDBJ databases">
        <authorList>
            <person name="Kucharzyk K."/>
            <person name="Murdoch R.W."/>
            <person name="Higgins S."/>
            <person name="Loffler F."/>
        </authorList>
    </citation>
    <scope>NUCLEOTIDE SEQUENCE</scope>
</reference>
<protein>
    <submittedName>
        <fullName evidence="1">Uncharacterized protein</fullName>
    </submittedName>
</protein>
<evidence type="ECO:0000313" key="1">
    <source>
        <dbReference type="EMBL" id="MPN01832.1"/>
    </source>
</evidence>